<dbReference type="InParanoid" id="A0A0C3BBD4"/>
<evidence type="ECO:0000313" key="2">
    <source>
        <dbReference type="EMBL" id="KIM74617.1"/>
    </source>
</evidence>
<dbReference type="Proteomes" id="UP000054166">
    <property type="component" value="Unassembled WGS sequence"/>
</dbReference>
<feature type="region of interest" description="Disordered" evidence="1">
    <location>
        <begin position="26"/>
        <end position="59"/>
    </location>
</feature>
<feature type="region of interest" description="Disordered" evidence="1">
    <location>
        <begin position="261"/>
        <end position="292"/>
    </location>
</feature>
<sequence>MAYYYQDPNHDSYLYEYADDSNYSNHGYKDNYGSYLDNTKSPYSNPDPTNTRPDHYKDHEDVLEGHGYEHSEVEYEGESEQYELRELERGEDKIDKGLEYKGDEICKYGKFTYKPKHDAETHCATYEPHRFKHDNGETGECTHPHSNHTPTYIPPIPFPSPPSPTPTPCAHNTPHSNQQSHVTASKHAHTSNNGYDDERKFTNIDYGATEPTDHATSPIYTDLDIFCCDYNNGILEAITYMKGLQAYLDECLHEAMEEEAQYTLEHPPTPQPTPISPSPSTSTTPIPQPTPPACITLPLLNKQGHVSTFTDVNNDTGEHLMDHPPSTYTDLDTLCCDYDNGVPEAITYMEGL</sequence>
<feature type="region of interest" description="Disordered" evidence="1">
    <location>
        <begin position="134"/>
        <end position="198"/>
    </location>
</feature>
<dbReference type="EMBL" id="KN833058">
    <property type="protein sequence ID" value="KIM74617.1"/>
    <property type="molecule type" value="Genomic_DNA"/>
</dbReference>
<reference evidence="3" key="2">
    <citation type="submission" date="2015-01" db="EMBL/GenBank/DDBJ databases">
        <title>Evolutionary Origins and Diversification of the Mycorrhizal Mutualists.</title>
        <authorList>
            <consortium name="DOE Joint Genome Institute"/>
            <consortium name="Mycorrhizal Genomics Consortium"/>
            <person name="Kohler A."/>
            <person name="Kuo A."/>
            <person name="Nagy L.G."/>
            <person name="Floudas D."/>
            <person name="Copeland A."/>
            <person name="Barry K.W."/>
            <person name="Cichocki N."/>
            <person name="Veneault-Fourrey C."/>
            <person name="LaButti K."/>
            <person name="Lindquist E.A."/>
            <person name="Lipzen A."/>
            <person name="Lundell T."/>
            <person name="Morin E."/>
            <person name="Murat C."/>
            <person name="Riley R."/>
            <person name="Ohm R."/>
            <person name="Sun H."/>
            <person name="Tunlid A."/>
            <person name="Henrissat B."/>
            <person name="Grigoriev I.V."/>
            <person name="Hibbett D.S."/>
            <person name="Martin F."/>
        </authorList>
    </citation>
    <scope>NUCLEOTIDE SEQUENCE [LARGE SCALE GENOMIC DNA]</scope>
    <source>
        <strain evidence="3">F 1598</strain>
    </source>
</reference>
<dbReference type="AlphaFoldDB" id="A0A0C3BBD4"/>
<reference evidence="2 3" key="1">
    <citation type="submission" date="2014-04" db="EMBL/GenBank/DDBJ databases">
        <authorList>
            <consortium name="DOE Joint Genome Institute"/>
            <person name="Kuo A."/>
            <person name="Tarkka M."/>
            <person name="Buscot F."/>
            <person name="Kohler A."/>
            <person name="Nagy L.G."/>
            <person name="Floudas D."/>
            <person name="Copeland A."/>
            <person name="Barry K.W."/>
            <person name="Cichocki N."/>
            <person name="Veneault-Fourrey C."/>
            <person name="LaButti K."/>
            <person name="Lindquist E.A."/>
            <person name="Lipzen A."/>
            <person name="Lundell T."/>
            <person name="Morin E."/>
            <person name="Murat C."/>
            <person name="Sun H."/>
            <person name="Tunlid A."/>
            <person name="Henrissat B."/>
            <person name="Grigoriev I.V."/>
            <person name="Hibbett D.S."/>
            <person name="Martin F."/>
            <person name="Nordberg H.P."/>
            <person name="Cantor M.N."/>
            <person name="Hua S.X."/>
        </authorList>
    </citation>
    <scope>NUCLEOTIDE SEQUENCE [LARGE SCALE GENOMIC DNA]</scope>
    <source>
        <strain evidence="2 3">F 1598</strain>
    </source>
</reference>
<evidence type="ECO:0000256" key="1">
    <source>
        <dbReference type="SAM" id="MobiDB-lite"/>
    </source>
</evidence>
<feature type="compositionally biased region" description="Pro residues" evidence="1">
    <location>
        <begin position="267"/>
        <end position="277"/>
    </location>
</feature>
<organism evidence="2 3">
    <name type="scientific">Piloderma croceum (strain F 1598)</name>
    <dbReference type="NCBI Taxonomy" id="765440"/>
    <lineage>
        <taxon>Eukaryota</taxon>
        <taxon>Fungi</taxon>
        <taxon>Dikarya</taxon>
        <taxon>Basidiomycota</taxon>
        <taxon>Agaricomycotina</taxon>
        <taxon>Agaricomycetes</taxon>
        <taxon>Agaricomycetidae</taxon>
        <taxon>Atheliales</taxon>
        <taxon>Atheliaceae</taxon>
        <taxon>Piloderma</taxon>
    </lineage>
</organism>
<proteinExistence type="predicted"/>
<gene>
    <name evidence="2" type="ORF">PILCRDRAFT_14282</name>
</gene>
<keyword evidence="3" id="KW-1185">Reference proteome</keyword>
<name>A0A0C3BBD4_PILCF</name>
<feature type="compositionally biased region" description="Pro residues" evidence="1">
    <location>
        <begin position="152"/>
        <end position="167"/>
    </location>
</feature>
<protein>
    <submittedName>
        <fullName evidence="2">Uncharacterized protein</fullName>
    </submittedName>
</protein>
<accession>A0A0C3BBD4</accession>
<dbReference type="HOGENOM" id="CLU_787811_0_0_1"/>
<evidence type="ECO:0000313" key="3">
    <source>
        <dbReference type="Proteomes" id="UP000054166"/>
    </source>
</evidence>
<feature type="compositionally biased region" description="Polar residues" evidence="1">
    <location>
        <begin position="173"/>
        <end position="183"/>
    </location>
</feature>
<feature type="compositionally biased region" description="Polar residues" evidence="1">
    <location>
        <begin position="36"/>
        <end position="51"/>
    </location>
</feature>
<feature type="compositionally biased region" description="Basic and acidic residues" evidence="1">
    <location>
        <begin position="134"/>
        <end position="143"/>
    </location>
</feature>